<dbReference type="PANTHER" id="PTHR11328">
    <property type="entry name" value="MAJOR FACILITATOR SUPERFAMILY DOMAIN-CONTAINING PROTEIN"/>
    <property type="match status" value="1"/>
</dbReference>
<keyword evidence="4" id="KW-1185">Reference proteome</keyword>
<keyword evidence="2" id="KW-0472">Membrane</keyword>
<accession>A0ABT5JRV1</accession>
<dbReference type="PANTHER" id="PTHR11328:SF24">
    <property type="entry name" value="MAJOR FACILITATOR SUPERFAMILY (MFS) PROFILE DOMAIN-CONTAINING PROTEIN"/>
    <property type="match status" value="1"/>
</dbReference>
<evidence type="ECO:0000313" key="4">
    <source>
        <dbReference type="Proteomes" id="UP001216558"/>
    </source>
</evidence>
<dbReference type="EMBL" id="JAQQXQ010000008">
    <property type="protein sequence ID" value="MDC8755241.1"/>
    <property type="molecule type" value="Genomic_DNA"/>
</dbReference>
<feature type="transmembrane region" description="Helical" evidence="2">
    <location>
        <begin position="99"/>
        <end position="116"/>
    </location>
</feature>
<keyword evidence="2" id="KW-1133">Transmembrane helix</keyword>
<keyword evidence="2" id="KW-0812">Transmembrane</keyword>
<gene>
    <name evidence="3" type="ORF">OIK40_11385</name>
</gene>
<feature type="transmembrane region" description="Helical" evidence="2">
    <location>
        <begin position="253"/>
        <end position="270"/>
    </location>
</feature>
<feature type="transmembrane region" description="Helical" evidence="2">
    <location>
        <begin position="403"/>
        <end position="423"/>
    </location>
</feature>
<dbReference type="Gene3D" id="1.20.1250.20">
    <property type="entry name" value="MFS general substrate transporter like domains"/>
    <property type="match status" value="1"/>
</dbReference>
<organism evidence="3 4">
    <name type="scientific">Erythrobacter fulvus</name>
    <dbReference type="NCBI Taxonomy" id="2987523"/>
    <lineage>
        <taxon>Bacteria</taxon>
        <taxon>Pseudomonadati</taxon>
        <taxon>Pseudomonadota</taxon>
        <taxon>Alphaproteobacteria</taxon>
        <taxon>Sphingomonadales</taxon>
        <taxon>Erythrobacteraceae</taxon>
        <taxon>Erythrobacter/Porphyrobacter group</taxon>
        <taxon>Erythrobacter</taxon>
    </lineage>
</organism>
<dbReference type="Pfam" id="PF13347">
    <property type="entry name" value="MFS_2"/>
    <property type="match status" value="1"/>
</dbReference>
<feature type="transmembrane region" description="Helical" evidence="2">
    <location>
        <begin position="122"/>
        <end position="139"/>
    </location>
</feature>
<feature type="transmembrane region" description="Helical" evidence="2">
    <location>
        <begin position="290"/>
        <end position="309"/>
    </location>
</feature>
<evidence type="ECO:0000313" key="3">
    <source>
        <dbReference type="EMBL" id="MDC8755241.1"/>
    </source>
</evidence>
<feature type="transmembrane region" description="Helical" evidence="2">
    <location>
        <begin position="356"/>
        <end position="382"/>
    </location>
</feature>
<name>A0ABT5JRV1_9SPHN</name>
<evidence type="ECO:0000256" key="1">
    <source>
        <dbReference type="ARBA" id="ARBA00009617"/>
    </source>
</evidence>
<feature type="transmembrane region" description="Helical" evidence="2">
    <location>
        <begin position="321"/>
        <end position="344"/>
    </location>
</feature>
<feature type="transmembrane region" description="Helical" evidence="2">
    <location>
        <begin position="59"/>
        <end position="78"/>
    </location>
</feature>
<feature type="transmembrane region" description="Helical" evidence="2">
    <location>
        <begin position="443"/>
        <end position="462"/>
    </location>
</feature>
<feature type="transmembrane region" description="Helical" evidence="2">
    <location>
        <begin position="32"/>
        <end position="53"/>
    </location>
</feature>
<comment type="similarity">
    <text evidence="1">Belongs to the sodium:galactoside symporter (TC 2.A.2) family.</text>
</comment>
<comment type="caution">
    <text evidence="3">The sequence shown here is derived from an EMBL/GenBank/DDBJ whole genome shotgun (WGS) entry which is preliminary data.</text>
</comment>
<dbReference type="InterPro" id="IPR039672">
    <property type="entry name" value="MFS_2"/>
</dbReference>
<dbReference type="SUPFAM" id="SSF103473">
    <property type="entry name" value="MFS general substrate transporter"/>
    <property type="match status" value="1"/>
</dbReference>
<reference evidence="3 4" key="1">
    <citation type="submission" date="2022-10" db="EMBL/GenBank/DDBJ databases">
        <title>Erythrobacter sp. sf7 Genome sequencing.</title>
        <authorList>
            <person name="Park S."/>
        </authorList>
    </citation>
    <scope>NUCLEOTIDE SEQUENCE [LARGE SCALE GENOMIC DNA]</scope>
    <source>
        <strain evidence="4">sf7</strain>
    </source>
</reference>
<feature type="transmembrane region" description="Helical" evidence="2">
    <location>
        <begin position="198"/>
        <end position="219"/>
    </location>
</feature>
<protein>
    <submittedName>
        <fullName evidence="3">MFS transporter</fullName>
    </submittedName>
</protein>
<proteinExistence type="inferred from homology"/>
<dbReference type="Proteomes" id="UP001216558">
    <property type="component" value="Unassembled WGS sequence"/>
</dbReference>
<feature type="transmembrane region" description="Helical" evidence="2">
    <location>
        <begin position="169"/>
        <end position="186"/>
    </location>
</feature>
<dbReference type="InterPro" id="IPR036259">
    <property type="entry name" value="MFS_trans_sf"/>
</dbReference>
<sequence>MAENPSASAAAEQSGVSFIQGKLPMRLKLIQGFGAVAFGVKDNGFSFFLLIFYNQVLGMDAGLVSLALLIALLVDAVVDPILGNLSDRTYTRWGRRLPWLYAAPIPLAVAWVLLWSPPGGEAPSFVGLVTIAIAVRVLLSACEVPSISLVPEITADYDERTTLFRYRAMGGWIGGLGMMVLAYTVFMPGSEGLLQREGYVAFGIFGAVLMAVSVIGSALGQHALVAHRPAVKPGQFSLKGAFGEITEAFSERAFLIFAAGGMAAYVHQGLNFSLTNYVNLFVWQLSSNQLFFFPLMLFGSVLLMFVTIAPMHRRLGKAHTAALGMIVGTVIGLTPFALLLAGFWPQPGTNASAALFYSFALVGTGLGIVSLVSATSMIAEIVESFEERTGRRAEGSFYSGNWLVQKCATGAGIFMSGQIIGLAQLSTDAQPGDVPASVLRDLVIYYGSAMIILATFAAWWLARFPISREEHEARVNRLAARRAHRAAAPIGEATDADPAAATAGVVPHPK</sequence>
<evidence type="ECO:0000256" key="2">
    <source>
        <dbReference type="SAM" id="Phobius"/>
    </source>
</evidence>